<name>A0A382HUA4_9ZZZZ</name>
<gene>
    <name evidence="1" type="ORF">METZ01_LOCUS243828</name>
</gene>
<reference evidence="1" key="1">
    <citation type="submission" date="2018-05" db="EMBL/GenBank/DDBJ databases">
        <authorList>
            <person name="Lanie J.A."/>
            <person name="Ng W.-L."/>
            <person name="Kazmierczak K.M."/>
            <person name="Andrzejewski T.M."/>
            <person name="Davidsen T.M."/>
            <person name="Wayne K.J."/>
            <person name="Tettelin H."/>
            <person name="Glass J.I."/>
            <person name="Rusch D."/>
            <person name="Podicherti R."/>
            <person name="Tsui H.-C.T."/>
            <person name="Winkler M.E."/>
        </authorList>
    </citation>
    <scope>NUCLEOTIDE SEQUENCE</scope>
</reference>
<feature type="non-terminal residue" evidence="1">
    <location>
        <position position="340"/>
    </location>
</feature>
<dbReference type="AlphaFoldDB" id="A0A382HUA4"/>
<evidence type="ECO:0008006" key="2">
    <source>
        <dbReference type="Google" id="ProtNLM"/>
    </source>
</evidence>
<organism evidence="1">
    <name type="scientific">marine metagenome</name>
    <dbReference type="NCBI Taxonomy" id="408172"/>
    <lineage>
        <taxon>unclassified sequences</taxon>
        <taxon>metagenomes</taxon>
        <taxon>ecological metagenomes</taxon>
    </lineage>
</organism>
<dbReference type="EMBL" id="UINC01063387">
    <property type="protein sequence ID" value="SVB90974.1"/>
    <property type="molecule type" value="Genomic_DNA"/>
</dbReference>
<proteinExistence type="predicted"/>
<protein>
    <recommendedName>
        <fullName evidence="2">DUF3352 domain-containing protein</fullName>
    </recommendedName>
</protein>
<accession>A0A382HUA4</accession>
<sequence length="340" mass="38106">MKRCIFSLWLAIVLPFSLLAKGKLAEYLPANAWVTMEIDDLETLFQDLEKGPFGELWNSPGMKKGREYLEKEFAKKTKDQSAKEFFERMTEWSEKFTGQVAFGFGGVENLLEKDENDKPGVPELILLAETEITPKELEEFIRWMEEEVEENADQDGLLVEKEQVADEDVFFLSPSQQSEDKERRVGVFVMDGVFGIGGGRSTIENLVKTLADDPAGGLAENPDYLDVFDEIGSGDVRFFLNFRRLGKVLDFVRLSDDTQVPENPFGVTTKGILDALGFEGLDCLGLQMDFDEEGMEIGTALFMGKREGLLKLLRLPEGEATLAPFVPSGVTTATVARYDF</sequence>
<evidence type="ECO:0000313" key="1">
    <source>
        <dbReference type="EMBL" id="SVB90974.1"/>
    </source>
</evidence>